<organism evidence="2 3">
    <name type="scientific">Streblomastix strix</name>
    <dbReference type="NCBI Taxonomy" id="222440"/>
    <lineage>
        <taxon>Eukaryota</taxon>
        <taxon>Metamonada</taxon>
        <taxon>Preaxostyla</taxon>
        <taxon>Oxymonadida</taxon>
        <taxon>Streblomastigidae</taxon>
        <taxon>Streblomastix</taxon>
    </lineage>
</organism>
<feature type="compositionally biased region" description="Polar residues" evidence="1">
    <location>
        <begin position="314"/>
        <end position="323"/>
    </location>
</feature>
<dbReference type="Proteomes" id="UP000324800">
    <property type="component" value="Unassembled WGS sequence"/>
</dbReference>
<dbReference type="AlphaFoldDB" id="A0A5J4TWD4"/>
<comment type="caution">
    <text evidence="2">The sequence shown here is derived from an EMBL/GenBank/DDBJ whole genome shotgun (WGS) entry which is preliminary data.</text>
</comment>
<accession>A0A5J4TWD4</accession>
<protein>
    <submittedName>
        <fullName evidence="2">Uncharacterized protein</fullName>
    </submittedName>
</protein>
<name>A0A5J4TWD4_9EUKA</name>
<proteinExistence type="predicted"/>
<evidence type="ECO:0000313" key="3">
    <source>
        <dbReference type="Proteomes" id="UP000324800"/>
    </source>
</evidence>
<sequence>MKRSEAERALIEGQGNIVIKFHRVKVSWGKNPQRPPSQMPPAALILDEQIRQQVQSQSLIHQGLAEQTADTFIDPSRLVEHYYMSEYMANMAGYNTNTEMVNPAAFYGQDVQQAMLNQYQQQQGIQQQGYQQQPQQQIGLTQNGPIGYSQLTAMSYSVPGSHNLPPSTIPNSSSIPSYIPPIQSIPPITTIPNTGDGLLATPIQYDNQIIQPVNQQFSNIHSPSPSSSIIDQSQTQTDGLLGAYPQDLLPGPIIPKYQQYEMQRQSEDQFDQDKHYLLPTKYMTEQEKQEYKEGKIEVDDYEYRLTGKGKDSITKPSQYSSDNQRIKNRPDPPSSDSLIIPSNYSLNPLTLSFPTSESFSKPLSQ</sequence>
<reference evidence="2 3" key="1">
    <citation type="submission" date="2019-03" db="EMBL/GenBank/DDBJ databases">
        <title>Single cell metagenomics reveals metabolic interactions within the superorganism composed of flagellate Streblomastix strix and complex community of Bacteroidetes bacteria on its surface.</title>
        <authorList>
            <person name="Treitli S.C."/>
            <person name="Kolisko M."/>
            <person name="Husnik F."/>
            <person name="Keeling P."/>
            <person name="Hampl V."/>
        </authorList>
    </citation>
    <scope>NUCLEOTIDE SEQUENCE [LARGE SCALE GENOMIC DNA]</scope>
    <source>
        <strain evidence="2">ST1C</strain>
    </source>
</reference>
<evidence type="ECO:0000256" key="1">
    <source>
        <dbReference type="SAM" id="MobiDB-lite"/>
    </source>
</evidence>
<feature type="non-terminal residue" evidence="2">
    <location>
        <position position="365"/>
    </location>
</feature>
<feature type="region of interest" description="Disordered" evidence="1">
    <location>
        <begin position="306"/>
        <end position="341"/>
    </location>
</feature>
<evidence type="ECO:0000313" key="2">
    <source>
        <dbReference type="EMBL" id="KAA6362418.1"/>
    </source>
</evidence>
<gene>
    <name evidence="2" type="ORF">EZS28_042055</name>
</gene>
<dbReference type="EMBL" id="SNRW01024230">
    <property type="protein sequence ID" value="KAA6362418.1"/>
    <property type="molecule type" value="Genomic_DNA"/>
</dbReference>